<feature type="coiled-coil region" evidence="7">
    <location>
        <begin position="103"/>
        <end position="130"/>
    </location>
</feature>
<dbReference type="PANTHER" id="PTHR35794">
    <property type="entry name" value="CELL DIVISION PROTEIN DIVIVA"/>
    <property type="match status" value="1"/>
</dbReference>
<dbReference type="GO" id="GO:0005737">
    <property type="term" value="C:cytoplasm"/>
    <property type="evidence" value="ECO:0007669"/>
    <property type="project" value="UniProtKB-SubCell"/>
</dbReference>
<dbReference type="PANTHER" id="PTHR35794:SF2">
    <property type="entry name" value="CELL DIVISION PROTEIN DIVIVA"/>
    <property type="match status" value="1"/>
</dbReference>
<protein>
    <recommendedName>
        <fullName evidence="9">Septum site-determining protein DivIVA</fullName>
    </recommendedName>
</protein>
<evidence type="ECO:0000256" key="4">
    <source>
        <dbReference type="ARBA" id="ARBA00022618"/>
    </source>
</evidence>
<dbReference type="Gene3D" id="6.10.250.660">
    <property type="match status" value="1"/>
</dbReference>
<evidence type="ECO:0000256" key="2">
    <source>
        <dbReference type="ARBA" id="ARBA00009008"/>
    </source>
</evidence>
<dbReference type="InterPro" id="IPR007793">
    <property type="entry name" value="DivIVA_fam"/>
</dbReference>
<reference evidence="8" key="1">
    <citation type="submission" date="2019-08" db="EMBL/GenBank/DDBJ databases">
        <authorList>
            <person name="Kucharzyk K."/>
            <person name="Murdoch R.W."/>
            <person name="Higgins S."/>
            <person name="Loffler F."/>
        </authorList>
    </citation>
    <scope>NUCLEOTIDE SEQUENCE</scope>
</reference>
<accession>A0A645BIQ2</accession>
<evidence type="ECO:0000256" key="5">
    <source>
        <dbReference type="ARBA" id="ARBA00023054"/>
    </source>
</evidence>
<keyword evidence="3" id="KW-0963">Cytoplasm</keyword>
<keyword evidence="6" id="KW-0131">Cell cycle</keyword>
<keyword evidence="5 7" id="KW-0175">Coiled coil</keyword>
<gene>
    <name evidence="8" type="ORF">SDC9_111850</name>
</gene>
<evidence type="ECO:0000313" key="8">
    <source>
        <dbReference type="EMBL" id="MPM64958.1"/>
    </source>
</evidence>
<dbReference type="Pfam" id="PF05103">
    <property type="entry name" value="DivIVA"/>
    <property type="match status" value="1"/>
</dbReference>
<evidence type="ECO:0000256" key="1">
    <source>
        <dbReference type="ARBA" id="ARBA00004496"/>
    </source>
</evidence>
<proteinExistence type="inferred from homology"/>
<evidence type="ECO:0008006" key="9">
    <source>
        <dbReference type="Google" id="ProtNLM"/>
    </source>
</evidence>
<keyword evidence="4" id="KW-0132">Cell division</keyword>
<sequence length="201" mass="22484">MISPHDLKKKTFQKAVRGYNSVEVDEYIEYLIDSYTELYRENAELEKKLHILGSKYDELAGDEKSIRSAIIKAQKLSETIIDNAKKEADAVIAGISGRCDSVITEAAKKVEDEREALKTLRTSAQDFKEKLCDGYMQHIKFIQALEIGNPDKADEDIPSSDELYKIAAMDVSKEKDPKVGGDFISVKCEKPAADDNTGETK</sequence>
<evidence type="ECO:0000256" key="3">
    <source>
        <dbReference type="ARBA" id="ARBA00022490"/>
    </source>
</evidence>
<comment type="subcellular location">
    <subcellularLocation>
        <location evidence="1">Cytoplasm</location>
    </subcellularLocation>
</comment>
<dbReference type="EMBL" id="VSSQ01020249">
    <property type="protein sequence ID" value="MPM64958.1"/>
    <property type="molecule type" value="Genomic_DNA"/>
</dbReference>
<dbReference type="AlphaFoldDB" id="A0A645BIQ2"/>
<evidence type="ECO:0000256" key="6">
    <source>
        <dbReference type="ARBA" id="ARBA00023306"/>
    </source>
</evidence>
<name>A0A645BIQ2_9ZZZZ</name>
<dbReference type="NCBIfam" id="TIGR03544">
    <property type="entry name" value="DivI1A_domain"/>
    <property type="match status" value="1"/>
</dbReference>
<dbReference type="InterPro" id="IPR019933">
    <property type="entry name" value="DivIVA_domain"/>
</dbReference>
<evidence type="ECO:0000256" key="7">
    <source>
        <dbReference type="SAM" id="Coils"/>
    </source>
</evidence>
<comment type="caution">
    <text evidence="8">The sequence shown here is derived from an EMBL/GenBank/DDBJ whole genome shotgun (WGS) entry which is preliminary data.</text>
</comment>
<organism evidence="8">
    <name type="scientific">bioreactor metagenome</name>
    <dbReference type="NCBI Taxonomy" id="1076179"/>
    <lineage>
        <taxon>unclassified sequences</taxon>
        <taxon>metagenomes</taxon>
        <taxon>ecological metagenomes</taxon>
    </lineage>
</organism>
<comment type="similarity">
    <text evidence="2">Belongs to the DivIVA family.</text>
</comment>
<dbReference type="GO" id="GO:0051301">
    <property type="term" value="P:cell division"/>
    <property type="evidence" value="ECO:0007669"/>
    <property type="project" value="UniProtKB-KW"/>
</dbReference>